<evidence type="ECO:0000313" key="1">
    <source>
        <dbReference type="EMBL" id="SLM49415.1"/>
    </source>
</evidence>
<proteinExistence type="predicted"/>
<gene>
    <name evidence="1" type="ORF">NSJP_3248</name>
</gene>
<name>A0A1W1I8V5_9BACT</name>
<keyword evidence="2" id="KW-1185">Reference proteome</keyword>
<dbReference type="AlphaFoldDB" id="A0A1W1I8V5"/>
<dbReference type="STRING" id="1325564.NSJP_3248"/>
<dbReference type="Pfam" id="PF10387">
    <property type="entry name" value="DUF2442"/>
    <property type="match status" value="1"/>
</dbReference>
<dbReference type="Proteomes" id="UP000192042">
    <property type="component" value="Chromosome I"/>
</dbReference>
<organism evidence="1 2">
    <name type="scientific">Nitrospira japonica</name>
    <dbReference type="NCBI Taxonomy" id="1325564"/>
    <lineage>
        <taxon>Bacteria</taxon>
        <taxon>Pseudomonadati</taxon>
        <taxon>Nitrospirota</taxon>
        <taxon>Nitrospiria</taxon>
        <taxon>Nitrospirales</taxon>
        <taxon>Nitrospiraceae</taxon>
        <taxon>Nitrospira</taxon>
    </lineage>
</organism>
<dbReference type="Gene3D" id="3.30.2020.40">
    <property type="entry name" value="Uncharacterised protein PF10387, DUF2442"/>
    <property type="match status" value="1"/>
</dbReference>
<dbReference type="KEGG" id="nja:NSJP_3248"/>
<protein>
    <recommendedName>
        <fullName evidence="3">DUF2442 domain-containing protein</fullName>
    </recommendedName>
</protein>
<reference evidence="1 2" key="1">
    <citation type="submission" date="2017-03" db="EMBL/GenBank/DDBJ databases">
        <authorList>
            <person name="Afonso C.L."/>
            <person name="Miller P.J."/>
            <person name="Scott M.A."/>
            <person name="Spackman E."/>
            <person name="Goraichik I."/>
            <person name="Dimitrov K.M."/>
            <person name="Suarez D.L."/>
            <person name="Swayne D.E."/>
        </authorList>
    </citation>
    <scope>NUCLEOTIDE SEQUENCE [LARGE SCALE GENOMIC DNA]</scope>
    <source>
        <strain evidence="1">Genome sequencing of Nitrospira japonica strain NJ11</strain>
    </source>
</reference>
<dbReference type="OrthoDB" id="9807561at2"/>
<sequence length="80" mass="8843">MSALAVKLEPLAVEVTFTDSMLRVVLADGRKVSSPLAWFPQLLNATPEQRRKWRLIGGGVGIHWETVDEDISVESLLAVK</sequence>
<accession>A0A1W1I8V5</accession>
<evidence type="ECO:0008006" key="3">
    <source>
        <dbReference type="Google" id="ProtNLM"/>
    </source>
</evidence>
<dbReference type="EMBL" id="LT828648">
    <property type="protein sequence ID" value="SLM49415.1"/>
    <property type="molecule type" value="Genomic_DNA"/>
</dbReference>
<evidence type="ECO:0000313" key="2">
    <source>
        <dbReference type="Proteomes" id="UP000192042"/>
    </source>
</evidence>
<dbReference type="RefSeq" id="WP_080887645.1">
    <property type="nucleotide sequence ID" value="NZ_LT828648.1"/>
</dbReference>
<dbReference type="InterPro" id="IPR018841">
    <property type="entry name" value="DUF2442"/>
</dbReference>